<dbReference type="Proteomes" id="UP001596977">
    <property type="component" value="Unassembled WGS sequence"/>
</dbReference>
<evidence type="ECO:0000256" key="1">
    <source>
        <dbReference type="SAM" id="MobiDB-lite"/>
    </source>
</evidence>
<reference evidence="3" key="1">
    <citation type="journal article" date="2019" name="Int. J. Syst. Evol. Microbiol.">
        <title>The Global Catalogue of Microorganisms (GCM) 10K type strain sequencing project: providing services to taxonomists for standard genome sequencing and annotation.</title>
        <authorList>
            <consortium name="The Broad Institute Genomics Platform"/>
            <consortium name="The Broad Institute Genome Sequencing Center for Infectious Disease"/>
            <person name="Wu L."/>
            <person name="Ma J."/>
        </authorList>
    </citation>
    <scope>NUCLEOTIDE SEQUENCE [LARGE SCALE GENOMIC DNA]</scope>
    <source>
        <strain evidence="3">CCUG 62982</strain>
    </source>
</reference>
<dbReference type="RefSeq" id="WP_264943543.1">
    <property type="nucleotide sequence ID" value="NZ_JAPDRA010000003.1"/>
</dbReference>
<dbReference type="EMBL" id="JBHTJG010000003">
    <property type="protein sequence ID" value="MFD0946169.1"/>
    <property type="molecule type" value="Genomic_DNA"/>
</dbReference>
<evidence type="ECO:0000313" key="2">
    <source>
        <dbReference type="EMBL" id="MFD0946169.1"/>
    </source>
</evidence>
<organism evidence="2 3">
    <name type="scientific">Sphingomonas canadensis</name>
    <dbReference type="NCBI Taxonomy" id="1219257"/>
    <lineage>
        <taxon>Bacteria</taxon>
        <taxon>Pseudomonadati</taxon>
        <taxon>Pseudomonadota</taxon>
        <taxon>Alphaproteobacteria</taxon>
        <taxon>Sphingomonadales</taxon>
        <taxon>Sphingomonadaceae</taxon>
        <taxon>Sphingomonas</taxon>
    </lineage>
</organism>
<name>A0ABW3H4L1_9SPHN</name>
<proteinExistence type="predicted"/>
<feature type="compositionally biased region" description="Low complexity" evidence="1">
    <location>
        <begin position="17"/>
        <end position="28"/>
    </location>
</feature>
<accession>A0ABW3H4L1</accession>
<evidence type="ECO:0000313" key="3">
    <source>
        <dbReference type="Proteomes" id="UP001596977"/>
    </source>
</evidence>
<comment type="caution">
    <text evidence="2">The sequence shown here is derived from an EMBL/GenBank/DDBJ whole genome shotgun (WGS) entry which is preliminary data.</text>
</comment>
<gene>
    <name evidence="2" type="ORF">ACFQ1E_07470</name>
</gene>
<sequence length="106" mass="11420">MAEAKTPSIIRRKPAPKDAAGPAIAADAGTDESIAERLERNPESREARLDRALDESMDASDPPASTQPVHQHAPKSSGYDAKAERRRAAMKGRGWLGRAMVRLGFA</sequence>
<feature type="region of interest" description="Disordered" evidence="1">
    <location>
        <begin position="1"/>
        <end position="86"/>
    </location>
</feature>
<keyword evidence="3" id="KW-1185">Reference proteome</keyword>
<feature type="compositionally biased region" description="Basic and acidic residues" evidence="1">
    <location>
        <begin position="34"/>
        <end position="54"/>
    </location>
</feature>
<protein>
    <submittedName>
        <fullName evidence="2">Uncharacterized protein</fullName>
    </submittedName>
</protein>